<feature type="non-terminal residue" evidence="1">
    <location>
        <position position="1"/>
    </location>
</feature>
<proteinExistence type="predicted"/>
<dbReference type="EMBL" id="BARU01048484">
    <property type="protein sequence ID" value="GAH96731.1"/>
    <property type="molecule type" value="Genomic_DNA"/>
</dbReference>
<feature type="non-terminal residue" evidence="1">
    <location>
        <position position="75"/>
    </location>
</feature>
<accession>X1JPQ6</accession>
<sequence length="75" mass="8205">CFFDCANASFTEASLSAAQINEGEKATGLRMKGYKIDLKKSSIYSQVVREGKTVQAKVSDIIGELFPRPLAYLIS</sequence>
<protein>
    <submittedName>
        <fullName evidence="1">Uncharacterized protein</fullName>
    </submittedName>
</protein>
<organism evidence="1">
    <name type="scientific">marine sediment metagenome</name>
    <dbReference type="NCBI Taxonomy" id="412755"/>
    <lineage>
        <taxon>unclassified sequences</taxon>
        <taxon>metagenomes</taxon>
        <taxon>ecological metagenomes</taxon>
    </lineage>
</organism>
<reference evidence="1" key="1">
    <citation type="journal article" date="2014" name="Front. Microbiol.">
        <title>High frequency of phylogenetically diverse reductive dehalogenase-homologous genes in deep subseafloor sedimentary metagenomes.</title>
        <authorList>
            <person name="Kawai M."/>
            <person name="Futagami T."/>
            <person name="Toyoda A."/>
            <person name="Takaki Y."/>
            <person name="Nishi S."/>
            <person name="Hori S."/>
            <person name="Arai W."/>
            <person name="Tsubouchi T."/>
            <person name="Morono Y."/>
            <person name="Uchiyama I."/>
            <person name="Ito T."/>
            <person name="Fujiyama A."/>
            <person name="Inagaki F."/>
            <person name="Takami H."/>
        </authorList>
    </citation>
    <scope>NUCLEOTIDE SEQUENCE</scope>
    <source>
        <strain evidence="1">Expedition CK06-06</strain>
    </source>
</reference>
<evidence type="ECO:0000313" key="1">
    <source>
        <dbReference type="EMBL" id="GAH96731.1"/>
    </source>
</evidence>
<name>X1JPQ6_9ZZZZ</name>
<dbReference type="AlphaFoldDB" id="X1JPQ6"/>
<comment type="caution">
    <text evidence="1">The sequence shown here is derived from an EMBL/GenBank/DDBJ whole genome shotgun (WGS) entry which is preliminary data.</text>
</comment>
<gene>
    <name evidence="1" type="ORF">S03H2_72034</name>
</gene>